<dbReference type="RefSeq" id="WP_311672241.1">
    <property type="nucleotide sequence ID" value="NZ_JAVREQ010000003.1"/>
</dbReference>
<keyword evidence="2" id="KW-0479">Metal-binding</keyword>
<dbReference type="PANTHER" id="PTHR35201">
    <property type="entry name" value="TERPENE SYNTHASE"/>
    <property type="match status" value="1"/>
</dbReference>
<dbReference type="Gene3D" id="1.10.600.10">
    <property type="entry name" value="Farnesyl Diphosphate Synthase"/>
    <property type="match status" value="1"/>
</dbReference>
<comment type="cofactor">
    <cofactor evidence="2">
        <name>Mg(2+)</name>
        <dbReference type="ChEBI" id="CHEBI:18420"/>
    </cofactor>
</comment>
<keyword evidence="1 2" id="KW-0456">Lyase</keyword>
<evidence type="ECO:0000256" key="2">
    <source>
        <dbReference type="RuleBase" id="RU366034"/>
    </source>
</evidence>
<reference evidence="4" key="1">
    <citation type="submission" date="2023-07" db="EMBL/GenBank/DDBJ databases">
        <title>30 novel species of actinomycetes from the DSMZ collection.</title>
        <authorList>
            <person name="Nouioui I."/>
        </authorList>
    </citation>
    <scope>NUCLEOTIDE SEQUENCE [LARGE SCALE GENOMIC DNA]</scope>
    <source>
        <strain evidence="4">DSM 42041</strain>
    </source>
</reference>
<name>A0ABU2NMY8_9ACTN</name>
<dbReference type="InterPro" id="IPR048143">
    <property type="entry name" value="Selin_dien_syn"/>
</dbReference>
<organism evidence="3 4">
    <name type="scientific">Streptomyces hazeniae</name>
    <dbReference type="NCBI Taxonomy" id="3075538"/>
    <lineage>
        <taxon>Bacteria</taxon>
        <taxon>Bacillati</taxon>
        <taxon>Actinomycetota</taxon>
        <taxon>Actinomycetes</taxon>
        <taxon>Kitasatosporales</taxon>
        <taxon>Streptomycetaceae</taxon>
        <taxon>Streptomyces</taxon>
    </lineage>
</organism>
<dbReference type="InterPro" id="IPR034686">
    <property type="entry name" value="Terpene_cyclase-like_2"/>
</dbReference>
<proteinExistence type="inferred from homology"/>
<dbReference type="InterPro" id="IPR008949">
    <property type="entry name" value="Isoprenoid_synthase_dom_sf"/>
</dbReference>
<dbReference type="EMBL" id="JAVREQ010000003">
    <property type="protein sequence ID" value="MDT0378341.1"/>
    <property type="molecule type" value="Genomic_DNA"/>
</dbReference>
<dbReference type="SFLD" id="SFLDG01020">
    <property type="entry name" value="Terpene_Cyclase_Like_2"/>
    <property type="match status" value="1"/>
</dbReference>
<dbReference type="Proteomes" id="UP001183414">
    <property type="component" value="Unassembled WGS sequence"/>
</dbReference>
<keyword evidence="2" id="KW-0460">Magnesium</keyword>
<comment type="similarity">
    <text evidence="2">Belongs to the terpene synthase family.</text>
</comment>
<evidence type="ECO:0000256" key="1">
    <source>
        <dbReference type="ARBA" id="ARBA00023239"/>
    </source>
</evidence>
<dbReference type="SUPFAM" id="SSF48576">
    <property type="entry name" value="Terpenoid synthases"/>
    <property type="match status" value="1"/>
</dbReference>
<dbReference type="GO" id="GO:0016829">
    <property type="term" value="F:lyase activity"/>
    <property type="evidence" value="ECO:0007669"/>
    <property type="project" value="UniProtKB-KW"/>
</dbReference>
<dbReference type="NCBIfam" id="NF041565">
    <property type="entry name" value="selin_dien_syn"/>
    <property type="match status" value="1"/>
</dbReference>
<dbReference type="SFLD" id="SFLDS00005">
    <property type="entry name" value="Isoprenoid_Synthase_Type_I"/>
    <property type="match status" value="1"/>
</dbReference>
<dbReference type="EC" id="4.2.3.-" evidence="2"/>
<gene>
    <name evidence="3" type="ORF">RM572_06045</name>
</gene>
<sequence length="372" mass="41812">MHHGLLVPPVYSPIPPAIHPRHQAVDRQNAAWAHAFGIGSTELRDKLVASEIGTFAARILPEGDEEVARLLADFILWLFGVDDGHCEEGELGADPGLLAGELSRLLRVAQNPEAPMLQQDPLAHGLRDLSRRMAHHGTPAQVTRWVDALREYFLSVVWEAGYRSHATVPDLNDYTLMRLYDGATSVVLPLLEMGHGYELDPGERDHRSVRAAAEMAYFVITWDNDLFSYHKESRAGQHYLNVLRVLQHHRGMDPEDALRTAVAQRDRVMVLFERLCDHLTSTVAGPRLRQYLRSLGHFIRGAQDWGISSHRYTTPDDPARLPSTFLDAPTDDSSEPLDIPCIAWWWDLLPRTQDAPSPPLPHKTSLTELIAN</sequence>
<comment type="caution">
    <text evidence="3">The sequence shown here is derived from an EMBL/GenBank/DDBJ whole genome shotgun (WGS) entry which is preliminary data.</text>
</comment>
<keyword evidence="4" id="KW-1185">Reference proteome</keyword>
<dbReference type="Pfam" id="PF19086">
    <property type="entry name" value="Terpene_syn_C_2"/>
    <property type="match status" value="1"/>
</dbReference>
<dbReference type="PANTHER" id="PTHR35201:SF4">
    <property type="entry name" value="BETA-PINACENE SYNTHASE-RELATED"/>
    <property type="match status" value="1"/>
</dbReference>
<protein>
    <recommendedName>
        <fullName evidence="2">Terpene synthase</fullName>
        <ecNumber evidence="2">4.2.3.-</ecNumber>
    </recommendedName>
</protein>
<evidence type="ECO:0000313" key="3">
    <source>
        <dbReference type="EMBL" id="MDT0378341.1"/>
    </source>
</evidence>
<accession>A0ABU2NMY8</accession>
<evidence type="ECO:0000313" key="4">
    <source>
        <dbReference type="Proteomes" id="UP001183414"/>
    </source>
</evidence>